<keyword evidence="3 5" id="KW-1133">Transmembrane helix</keyword>
<keyword evidence="4 5" id="KW-0472">Membrane</keyword>
<keyword evidence="2 5" id="KW-0812">Transmembrane</keyword>
<dbReference type="Proteomes" id="UP001178507">
    <property type="component" value="Unassembled WGS sequence"/>
</dbReference>
<evidence type="ECO:0000256" key="4">
    <source>
        <dbReference type="ARBA" id="ARBA00023136"/>
    </source>
</evidence>
<protein>
    <submittedName>
        <fullName evidence="6">Uncharacterized protein</fullName>
    </submittedName>
</protein>
<dbReference type="GO" id="GO:0032979">
    <property type="term" value="P:protein insertion into mitochondrial inner membrane from matrix"/>
    <property type="evidence" value="ECO:0007669"/>
    <property type="project" value="TreeGrafter"/>
</dbReference>
<evidence type="ECO:0000256" key="5">
    <source>
        <dbReference type="SAM" id="Phobius"/>
    </source>
</evidence>
<feature type="transmembrane region" description="Helical" evidence="5">
    <location>
        <begin position="246"/>
        <end position="265"/>
    </location>
</feature>
<dbReference type="EMBL" id="CAUJNA010003499">
    <property type="protein sequence ID" value="CAJ1403520.1"/>
    <property type="molecule type" value="Genomic_DNA"/>
</dbReference>
<feature type="transmembrane region" description="Helical" evidence="5">
    <location>
        <begin position="143"/>
        <end position="165"/>
    </location>
</feature>
<organism evidence="6 7">
    <name type="scientific">Effrenium voratum</name>
    <dbReference type="NCBI Taxonomy" id="2562239"/>
    <lineage>
        <taxon>Eukaryota</taxon>
        <taxon>Sar</taxon>
        <taxon>Alveolata</taxon>
        <taxon>Dinophyceae</taxon>
        <taxon>Suessiales</taxon>
        <taxon>Symbiodiniaceae</taxon>
        <taxon>Effrenium</taxon>
    </lineage>
</organism>
<evidence type="ECO:0000256" key="1">
    <source>
        <dbReference type="ARBA" id="ARBA00004141"/>
    </source>
</evidence>
<comment type="subcellular location">
    <subcellularLocation>
        <location evidence="1">Membrane</location>
        <topology evidence="1">Multi-pass membrane protein</topology>
    </subcellularLocation>
</comment>
<comment type="caution">
    <text evidence="6">The sequence shown here is derived from an EMBL/GenBank/DDBJ whole genome shotgun (WGS) entry which is preliminary data.</text>
</comment>
<dbReference type="InterPro" id="IPR001708">
    <property type="entry name" value="YidC/ALB3/OXA1/COX18"/>
</dbReference>
<accession>A0AA36N916</accession>
<dbReference type="AlphaFoldDB" id="A0AA36N916"/>
<evidence type="ECO:0000256" key="2">
    <source>
        <dbReference type="ARBA" id="ARBA00022692"/>
    </source>
</evidence>
<evidence type="ECO:0000256" key="3">
    <source>
        <dbReference type="ARBA" id="ARBA00022989"/>
    </source>
</evidence>
<gene>
    <name evidence="6" type="ORF">EVOR1521_LOCUS26179</name>
</gene>
<name>A0AA36N916_9DINO</name>
<evidence type="ECO:0000313" key="7">
    <source>
        <dbReference type="Proteomes" id="UP001178507"/>
    </source>
</evidence>
<evidence type="ECO:0000313" key="6">
    <source>
        <dbReference type="EMBL" id="CAJ1403520.1"/>
    </source>
</evidence>
<keyword evidence="7" id="KW-1185">Reference proteome</keyword>
<dbReference type="GO" id="GO:0032977">
    <property type="term" value="F:membrane insertase activity"/>
    <property type="evidence" value="ECO:0007669"/>
    <property type="project" value="InterPro"/>
</dbReference>
<dbReference type="GO" id="GO:0005743">
    <property type="term" value="C:mitochondrial inner membrane"/>
    <property type="evidence" value="ECO:0007669"/>
    <property type="project" value="TreeGrafter"/>
</dbReference>
<dbReference type="PANTHER" id="PTHR12428">
    <property type="entry name" value="OXA1"/>
    <property type="match status" value="1"/>
</dbReference>
<sequence>MLCRHGRLGRRVLGTRRLSTGQELLKKLREAARDAGGDPLEVYQPWMLTDSLQQSLMLLHQASGDASLAVLGAALGTRLLSLPWNWRSLQRRCDAMALMPVYQELAKAYNEQRQGGTEADLRRAGDRVKEFTEETRFFPLQGLGYQLGFVVPIGLTYFGALYGIMQHPDAFRDFATAPSLWLDSLLLPDPLGVLPCLSALALLGNAEVNATPPKPGQEETAKYFQLVIRGALLTFVPWTAGSLPAATFLFIATNGVYTAALTWFFRKYHWAPPILSPKWRGQ</sequence>
<dbReference type="PANTHER" id="PTHR12428:SF65">
    <property type="entry name" value="CYTOCHROME C OXIDASE ASSEMBLY PROTEIN COX18, MITOCHONDRIAL"/>
    <property type="match status" value="1"/>
</dbReference>
<proteinExistence type="predicted"/>
<reference evidence="6" key="1">
    <citation type="submission" date="2023-08" db="EMBL/GenBank/DDBJ databases">
        <authorList>
            <person name="Chen Y."/>
            <person name="Shah S."/>
            <person name="Dougan E. K."/>
            <person name="Thang M."/>
            <person name="Chan C."/>
        </authorList>
    </citation>
    <scope>NUCLEOTIDE SEQUENCE</scope>
</reference>